<name>A0ABD0UFA3_DENTH</name>
<dbReference type="EMBL" id="JANQDX010000015">
    <property type="protein sequence ID" value="KAL0911348.1"/>
    <property type="molecule type" value="Genomic_DNA"/>
</dbReference>
<sequence>MSLDQAPEALSEGSKRNLGYQTVSKFYNLIVESSGSTRRIQRAQDRENPTSVGQDIVHRTIHDQGVQYRPSVHNYPLLPRIYNPCHSRKTINRAPFHLEKGPKAQGIKGDSRSLLHPCSSSTTAGPPLEGPSLRRTTAGPPAEGPILRRTTAGPPVEGPTLCRTTSRRPYTSPDHRRTTSRRPYTSPDHRRTTSRRPYTLPDHHPKALYFAGPPPEGPTLRSRPEVQPKALHPRSRPEVQPKALRSAQDPKFSLRPYTPLKAQHPTRLLPNFCQTPEF</sequence>
<proteinExistence type="predicted"/>
<evidence type="ECO:0000256" key="1">
    <source>
        <dbReference type="SAM" id="MobiDB-lite"/>
    </source>
</evidence>
<dbReference type="Proteomes" id="UP001552299">
    <property type="component" value="Unassembled WGS sequence"/>
</dbReference>
<dbReference type="AlphaFoldDB" id="A0ABD0UFA3"/>
<comment type="caution">
    <text evidence="2">The sequence shown here is derived from an EMBL/GenBank/DDBJ whole genome shotgun (WGS) entry which is preliminary data.</text>
</comment>
<gene>
    <name evidence="2" type="ORF">M5K25_019482</name>
</gene>
<organism evidence="2 3">
    <name type="scientific">Dendrobium thyrsiflorum</name>
    <name type="common">Pinecone-like raceme dendrobium</name>
    <name type="synonym">Orchid</name>
    <dbReference type="NCBI Taxonomy" id="117978"/>
    <lineage>
        <taxon>Eukaryota</taxon>
        <taxon>Viridiplantae</taxon>
        <taxon>Streptophyta</taxon>
        <taxon>Embryophyta</taxon>
        <taxon>Tracheophyta</taxon>
        <taxon>Spermatophyta</taxon>
        <taxon>Magnoliopsida</taxon>
        <taxon>Liliopsida</taxon>
        <taxon>Asparagales</taxon>
        <taxon>Orchidaceae</taxon>
        <taxon>Epidendroideae</taxon>
        <taxon>Malaxideae</taxon>
        <taxon>Dendrobiinae</taxon>
        <taxon>Dendrobium</taxon>
    </lineage>
</organism>
<reference evidence="2 3" key="1">
    <citation type="journal article" date="2024" name="Plant Biotechnol. J.">
        <title>Dendrobium thyrsiflorum genome and its molecular insights into genes involved in important horticultural traits.</title>
        <authorList>
            <person name="Chen B."/>
            <person name="Wang J.Y."/>
            <person name="Zheng P.J."/>
            <person name="Li K.L."/>
            <person name="Liang Y.M."/>
            <person name="Chen X.F."/>
            <person name="Zhang C."/>
            <person name="Zhao X."/>
            <person name="He X."/>
            <person name="Zhang G.Q."/>
            <person name="Liu Z.J."/>
            <person name="Xu Q."/>
        </authorList>
    </citation>
    <scope>NUCLEOTIDE SEQUENCE [LARGE SCALE GENOMIC DNA]</scope>
    <source>
        <strain evidence="2">GZMU011</strain>
    </source>
</reference>
<accession>A0ABD0UFA3</accession>
<protein>
    <submittedName>
        <fullName evidence="2">Uncharacterized protein</fullName>
    </submittedName>
</protein>
<evidence type="ECO:0000313" key="2">
    <source>
        <dbReference type="EMBL" id="KAL0911348.1"/>
    </source>
</evidence>
<evidence type="ECO:0000313" key="3">
    <source>
        <dbReference type="Proteomes" id="UP001552299"/>
    </source>
</evidence>
<feature type="region of interest" description="Disordered" evidence="1">
    <location>
        <begin position="94"/>
        <end position="258"/>
    </location>
</feature>
<keyword evidence="3" id="KW-1185">Reference proteome</keyword>